<evidence type="ECO:0000256" key="1">
    <source>
        <dbReference type="ARBA" id="ARBA00004370"/>
    </source>
</evidence>
<feature type="domain" description="Glycosyl transferase family 28 C-terminal" evidence="5">
    <location>
        <begin position="208"/>
        <end position="337"/>
    </location>
</feature>
<feature type="domain" description="Diacylglycerol glucosyltransferase N-terminal" evidence="6">
    <location>
        <begin position="18"/>
        <end position="183"/>
    </location>
</feature>
<comment type="subcellular location">
    <subcellularLocation>
        <location evidence="1">Membrane</location>
    </subcellularLocation>
</comment>
<dbReference type="InterPro" id="IPR009695">
    <property type="entry name" value="Diacylglyc_glucosyltr_N"/>
</dbReference>
<accession>A0ABT9XGK0</accession>
<dbReference type="Pfam" id="PF06925">
    <property type="entry name" value="MGDG_synth"/>
    <property type="match status" value="1"/>
</dbReference>
<dbReference type="RefSeq" id="WP_274457089.1">
    <property type="nucleotide sequence ID" value="NZ_CP067097.1"/>
</dbReference>
<keyword evidence="4 7" id="KW-0808">Transferase</keyword>
<dbReference type="Gene3D" id="3.40.50.2000">
    <property type="entry name" value="Glycogen Phosphorylase B"/>
    <property type="match status" value="1"/>
</dbReference>
<evidence type="ECO:0000313" key="7">
    <source>
        <dbReference type="EMBL" id="MDQ0189430.1"/>
    </source>
</evidence>
<reference evidence="7 8" key="1">
    <citation type="submission" date="2023-07" db="EMBL/GenBank/DDBJ databases">
        <title>Genomic Encyclopedia of Type Strains, Phase IV (KMG-IV): sequencing the most valuable type-strain genomes for metagenomic binning, comparative biology and taxonomic classification.</title>
        <authorList>
            <person name="Goeker M."/>
        </authorList>
    </citation>
    <scope>NUCLEOTIDE SEQUENCE [LARGE SCALE GENOMIC DNA]</scope>
    <source>
        <strain evidence="7 8">DSM 4006</strain>
    </source>
</reference>
<dbReference type="Pfam" id="PF04101">
    <property type="entry name" value="Glyco_tran_28_C"/>
    <property type="match status" value="1"/>
</dbReference>
<dbReference type="GO" id="GO:0016757">
    <property type="term" value="F:glycosyltransferase activity"/>
    <property type="evidence" value="ECO:0007669"/>
    <property type="project" value="UniProtKB-KW"/>
</dbReference>
<sequence length="391" mass="42957">MPAVSRLLILSASYGEGHQQAAVAVQGAMSAISPETDIQIIDYIRAVHPMLDSVAKYCYLTSVRYAPALYGLFYRGTMQIPPTSLIQRQLNSIGLHALERQIRTYQPDVILSTFPTPAGVASFLKEQGRIQVPLATAITDHAVHSQWIHPHTDLYFVGSQRVKNGLVRRGIPANRVKVTGIPIRPAFALSYDREALAQKYGLDSSIPTVLIMGGAYGVLGDIYAICDELFHSKYPLQVLVVTGKNERMKVQLDELARDASTSVHVFGFVEAIHELMHLSDVMLTKAGGLTISEALAVQLPMVLYRPIPGQEVQNAAFLCKSGAALLARNREEVVHHLYDLLIHNPGRRLLMRQRTARIRKLHAAAEIVDGLVTLARRPSAAGYRAASEQGS</sequence>
<dbReference type="PANTHER" id="PTHR43025">
    <property type="entry name" value="MONOGALACTOSYLDIACYLGLYCEROL SYNTHASE"/>
    <property type="match status" value="1"/>
</dbReference>
<evidence type="ECO:0000256" key="3">
    <source>
        <dbReference type="ARBA" id="ARBA00022676"/>
    </source>
</evidence>
<keyword evidence="8" id="KW-1185">Reference proteome</keyword>
<protein>
    <submittedName>
        <fullName evidence="7">Processive 1,2-diacylglycerol beta-glucosyltransferase</fullName>
        <ecNumber evidence="7">2.4.1.315</ecNumber>
    </submittedName>
</protein>
<dbReference type="InterPro" id="IPR050519">
    <property type="entry name" value="Glycosyltransf_28_UgtP"/>
</dbReference>
<dbReference type="InterPro" id="IPR007235">
    <property type="entry name" value="Glyco_trans_28_C"/>
</dbReference>
<dbReference type="EMBL" id="JAUSTP010000007">
    <property type="protein sequence ID" value="MDQ0189430.1"/>
    <property type="molecule type" value="Genomic_DNA"/>
</dbReference>
<dbReference type="EC" id="2.4.1.315" evidence="7"/>
<keyword evidence="3 7" id="KW-0328">Glycosyltransferase</keyword>
<comment type="similarity">
    <text evidence="2">Belongs to the glycosyltransferase 28 family.</text>
</comment>
<evidence type="ECO:0000256" key="2">
    <source>
        <dbReference type="ARBA" id="ARBA00006962"/>
    </source>
</evidence>
<gene>
    <name evidence="7" type="ORF">J2S03_001262</name>
</gene>
<evidence type="ECO:0000259" key="6">
    <source>
        <dbReference type="Pfam" id="PF06925"/>
    </source>
</evidence>
<evidence type="ECO:0000256" key="4">
    <source>
        <dbReference type="ARBA" id="ARBA00022679"/>
    </source>
</evidence>
<proteinExistence type="inferred from homology"/>
<dbReference type="Proteomes" id="UP001232973">
    <property type="component" value="Unassembled WGS sequence"/>
</dbReference>
<dbReference type="PANTHER" id="PTHR43025:SF3">
    <property type="entry name" value="MONOGALACTOSYLDIACYLGLYCEROL SYNTHASE 1, CHLOROPLASTIC"/>
    <property type="match status" value="1"/>
</dbReference>
<evidence type="ECO:0000259" key="5">
    <source>
        <dbReference type="Pfam" id="PF04101"/>
    </source>
</evidence>
<dbReference type="SUPFAM" id="SSF53756">
    <property type="entry name" value="UDP-Glycosyltransferase/glycogen phosphorylase"/>
    <property type="match status" value="1"/>
</dbReference>
<organism evidence="7 8">
    <name type="scientific">Alicyclobacillus cycloheptanicus</name>
    <dbReference type="NCBI Taxonomy" id="1457"/>
    <lineage>
        <taxon>Bacteria</taxon>
        <taxon>Bacillati</taxon>
        <taxon>Bacillota</taxon>
        <taxon>Bacilli</taxon>
        <taxon>Bacillales</taxon>
        <taxon>Alicyclobacillaceae</taxon>
        <taxon>Alicyclobacillus</taxon>
    </lineage>
</organism>
<comment type="caution">
    <text evidence="7">The sequence shown here is derived from an EMBL/GenBank/DDBJ whole genome shotgun (WGS) entry which is preliminary data.</text>
</comment>
<evidence type="ECO:0000313" key="8">
    <source>
        <dbReference type="Proteomes" id="UP001232973"/>
    </source>
</evidence>
<name>A0ABT9XGK0_9BACL</name>